<gene>
    <name evidence="2" type="ORF">B7P33_09740</name>
</gene>
<dbReference type="Gene3D" id="1.25.40.10">
    <property type="entry name" value="Tetratricopeptide repeat domain"/>
    <property type="match status" value="2"/>
</dbReference>
<evidence type="ECO:0000256" key="1">
    <source>
        <dbReference type="PROSITE-ProRule" id="PRU00339"/>
    </source>
</evidence>
<dbReference type="InterPro" id="IPR011990">
    <property type="entry name" value="TPR-like_helical_dom_sf"/>
</dbReference>
<evidence type="ECO:0008006" key="4">
    <source>
        <dbReference type="Google" id="ProtNLM"/>
    </source>
</evidence>
<accession>A0A2A4G9A7</accession>
<comment type="caution">
    <text evidence="2">The sequence shown here is derived from an EMBL/GenBank/DDBJ whole genome shotgun (WGS) entry which is preliminary data.</text>
</comment>
<organism evidence="2 3">
    <name type="scientific">Sediminicola luteus</name>
    <dbReference type="NCBI Taxonomy" id="319238"/>
    <lineage>
        <taxon>Bacteria</taxon>
        <taxon>Pseudomonadati</taxon>
        <taxon>Bacteroidota</taxon>
        <taxon>Flavobacteriia</taxon>
        <taxon>Flavobacteriales</taxon>
        <taxon>Flavobacteriaceae</taxon>
        <taxon>Sediminicola</taxon>
    </lineage>
</organism>
<feature type="repeat" description="TPR" evidence="1">
    <location>
        <begin position="38"/>
        <end position="71"/>
    </location>
</feature>
<dbReference type="SUPFAM" id="SSF48452">
    <property type="entry name" value="TPR-like"/>
    <property type="match status" value="1"/>
</dbReference>
<sequence>MPKQGKELVREPTKPNMMRWLPMLFFVFGMLQGIQAQTDTLLEQAEVYAQKNEWRQVAKIYEELLEDEPENAVYWYRYGGALAKRAQSGSKLWALTYLGTMENAFNMAVALDPKNREARWALIDFYVSVPGLVGGSFEKAMQQVEALMAISPMEGHLAKSYVYEYEEEEQLAQDEAELAYRLLKQYGPIKRNAIRYQIGKIGALYGIDPAQGKEQLQVYMANYSVYDGVPLAWAYFRMAQLYDCLKQPDLALDWCNKALQKAPRLKPAQEWLAQHRAKK</sequence>
<dbReference type="InterPro" id="IPR019734">
    <property type="entry name" value="TPR_rpt"/>
</dbReference>
<dbReference type="SMART" id="SM00028">
    <property type="entry name" value="TPR"/>
    <property type="match status" value="2"/>
</dbReference>
<protein>
    <recommendedName>
        <fullName evidence="4">Tetratricopeptide repeat protein</fullName>
    </recommendedName>
</protein>
<keyword evidence="1" id="KW-0802">TPR repeat</keyword>
<reference evidence="2 3" key="1">
    <citation type="submission" date="2017-04" db="EMBL/GenBank/DDBJ databases">
        <title>A new member of the family Flavobacteriaceae isolated from ascidians.</title>
        <authorList>
            <person name="Chen L."/>
        </authorList>
    </citation>
    <scope>NUCLEOTIDE SEQUENCE [LARGE SCALE GENOMIC DNA]</scope>
    <source>
        <strain evidence="2 3">HQA918</strain>
    </source>
</reference>
<dbReference type="AlphaFoldDB" id="A0A2A4G9A7"/>
<dbReference type="Proteomes" id="UP000219559">
    <property type="component" value="Unassembled WGS sequence"/>
</dbReference>
<dbReference type="EMBL" id="NBWU01000003">
    <property type="protein sequence ID" value="PCE64554.1"/>
    <property type="molecule type" value="Genomic_DNA"/>
</dbReference>
<evidence type="ECO:0000313" key="2">
    <source>
        <dbReference type="EMBL" id="PCE64554.1"/>
    </source>
</evidence>
<proteinExistence type="predicted"/>
<name>A0A2A4G9A7_9FLAO</name>
<dbReference type="PROSITE" id="PS50005">
    <property type="entry name" value="TPR"/>
    <property type="match status" value="1"/>
</dbReference>
<evidence type="ECO:0000313" key="3">
    <source>
        <dbReference type="Proteomes" id="UP000219559"/>
    </source>
</evidence>
<keyword evidence="3" id="KW-1185">Reference proteome</keyword>